<proteinExistence type="predicted"/>
<comment type="caution">
    <text evidence="1">The sequence shown here is derived from an EMBL/GenBank/DDBJ whole genome shotgun (WGS) entry which is preliminary data.</text>
</comment>
<evidence type="ECO:0000313" key="1">
    <source>
        <dbReference type="EMBL" id="KAK5781335.1"/>
    </source>
</evidence>
<name>A0AAN8A9H8_9SACH</name>
<evidence type="ECO:0000313" key="2">
    <source>
        <dbReference type="Proteomes" id="UP001306508"/>
    </source>
</evidence>
<protein>
    <submittedName>
        <fullName evidence="1">Uncharacterized protein</fullName>
    </submittedName>
</protein>
<dbReference type="EMBL" id="JAWIZZ010000036">
    <property type="protein sequence ID" value="KAK5781335.1"/>
    <property type="molecule type" value="Genomic_DNA"/>
</dbReference>
<organism evidence="1 2">
    <name type="scientific">Arxiozyma heterogenica</name>
    <dbReference type="NCBI Taxonomy" id="278026"/>
    <lineage>
        <taxon>Eukaryota</taxon>
        <taxon>Fungi</taxon>
        <taxon>Dikarya</taxon>
        <taxon>Ascomycota</taxon>
        <taxon>Saccharomycotina</taxon>
        <taxon>Saccharomycetes</taxon>
        <taxon>Saccharomycetales</taxon>
        <taxon>Saccharomycetaceae</taxon>
        <taxon>Arxiozyma</taxon>
    </lineage>
</organism>
<sequence length="445" mass="52051">MDNTVLQYFREHHVPQVKDKLLQVTQDLAKNDDLLNQNLKLHYNDILTITKNVNNLYVDLQDIDTKFRQFCFDDAKYQLKKLPEFLQYSQLKDKNTDKDKDNNVYDSNSKNIDDKDKNQNEIELLLLISQWSLSVSKFISTAAQSFPNNINENTSYTDNIFSNSMIETLFEKFDKLIEDNHKDISLVDPNFKYFKSINEKIVSLQKHLITNANMINLSHLQWIRFFNLINIKSRDVLPWDSDMVSRLNDIIMDKIIMLVLSANGKFKDNDTINKFVDSSEFNQRLITHLKNKIQQNLTNLKDVIKSTANGEIEQNMILDRNEELSLVGYLDINSLIHNSKLISLGLTNERRQKIYDLVEPVIQMIHNLIDYNCDHESLKSLQNELLDILKEQCLAHITIDNDSRTKNDDINSNTTALINNYVDSYHKDSFVHLIQSQIQRLESLL</sequence>
<reference evidence="2" key="1">
    <citation type="submission" date="2023-07" db="EMBL/GenBank/DDBJ databases">
        <title>A draft genome of Kazachstania heterogenica Y-27499.</title>
        <authorList>
            <person name="Donic C."/>
            <person name="Kralova J.S."/>
            <person name="Fidel L."/>
            <person name="Ben-Dor S."/>
            <person name="Jung S."/>
        </authorList>
    </citation>
    <scope>NUCLEOTIDE SEQUENCE [LARGE SCALE GENOMIC DNA]</scope>
    <source>
        <strain evidence="2">Y27499</strain>
    </source>
</reference>
<gene>
    <name evidence="1" type="ORF">RI543_001176</name>
</gene>
<dbReference type="AlphaFoldDB" id="A0AAN8A9H8"/>
<accession>A0AAN8A9H8</accession>
<dbReference type="Proteomes" id="UP001306508">
    <property type="component" value="Unassembled WGS sequence"/>
</dbReference>
<keyword evidence="2" id="KW-1185">Reference proteome</keyword>